<organism evidence="1 2">
    <name type="scientific">Fibroporia radiculosa</name>
    <dbReference type="NCBI Taxonomy" id="599839"/>
    <lineage>
        <taxon>Eukaryota</taxon>
        <taxon>Fungi</taxon>
        <taxon>Dikarya</taxon>
        <taxon>Basidiomycota</taxon>
        <taxon>Agaricomycotina</taxon>
        <taxon>Agaricomycetes</taxon>
        <taxon>Polyporales</taxon>
        <taxon>Fibroporiaceae</taxon>
        <taxon>Fibroporia</taxon>
    </lineage>
</organism>
<dbReference type="HOGENOM" id="CLU_1677913_0_0_1"/>
<dbReference type="RefSeq" id="XP_012185931.1">
    <property type="nucleotide sequence ID" value="XM_012330541.1"/>
</dbReference>
<accession>J4GIJ1</accession>
<dbReference type="OrthoDB" id="2911969at2759"/>
<evidence type="ECO:0000313" key="2">
    <source>
        <dbReference type="Proteomes" id="UP000006352"/>
    </source>
</evidence>
<proteinExistence type="predicted"/>
<dbReference type="InParanoid" id="J4GIJ1"/>
<protein>
    <submittedName>
        <fullName evidence="1">Uncharacterized protein</fullName>
    </submittedName>
</protein>
<keyword evidence="2" id="KW-1185">Reference proteome</keyword>
<dbReference type="InterPro" id="IPR036684">
    <property type="entry name" value="Ca_lectin_sf"/>
</dbReference>
<dbReference type="GeneID" id="24101548"/>
<dbReference type="EMBL" id="HE797430">
    <property type="protein sequence ID" value="CCM06648.1"/>
    <property type="molecule type" value="Genomic_DNA"/>
</dbReference>
<name>J4GIJ1_9APHY</name>
<dbReference type="AlphaFoldDB" id="J4GIJ1"/>
<dbReference type="Proteomes" id="UP000006352">
    <property type="component" value="Unassembled WGS sequence"/>
</dbReference>
<gene>
    <name evidence="1" type="ORF">FIBRA_08931</name>
</gene>
<sequence length="157" mass="16796">MSTSLATFVRKVSAGHDGGIQPRPCQVTVQVARNTFISVTGTSTAEWVQRVKVTVEGDSATYTLTANKGQPLKTDKNVEAVTLGPYTTPKNITLDFSAKPPGSDFKPAYDVRPETEGSSNQLTVQGIATAYVFHSEDGGDRDYHDTTAILSLVATTK</sequence>
<reference evidence="1 2" key="1">
    <citation type="journal article" date="2012" name="Appl. Environ. Microbiol.">
        <title>Short-read sequencing for genomic analysis of the brown rot fungus Fibroporia radiculosa.</title>
        <authorList>
            <person name="Tang J.D."/>
            <person name="Perkins A.D."/>
            <person name="Sonstegard T.S."/>
            <person name="Schroeder S.G."/>
            <person name="Burgess S.C."/>
            <person name="Diehl S.V."/>
        </authorList>
    </citation>
    <scope>NUCLEOTIDE SEQUENCE [LARGE SCALE GENOMIC DNA]</scope>
    <source>
        <strain evidence="1 2">TFFH 294</strain>
    </source>
</reference>
<dbReference type="Gene3D" id="2.60.120.400">
    <property type="entry name" value="Calcium-mediated lectin"/>
    <property type="match status" value="1"/>
</dbReference>
<evidence type="ECO:0000313" key="1">
    <source>
        <dbReference type="EMBL" id="CCM06648.1"/>
    </source>
</evidence>